<dbReference type="CDD" id="cd01066">
    <property type="entry name" value="APP_MetAP"/>
    <property type="match status" value="1"/>
</dbReference>
<feature type="domain" description="Peptidase M24" evidence="2">
    <location>
        <begin position="144"/>
        <end position="379"/>
    </location>
</feature>
<dbReference type="Gene3D" id="3.90.230.10">
    <property type="entry name" value="Creatinase/methionine aminopeptidase superfamily"/>
    <property type="match status" value="1"/>
</dbReference>
<dbReference type="SUPFAM" id="SSF53092">
    <property type="entry name" value="Creatinase/prolidase N-terminal domain"/>
    <property type="match status" value="1"/>
</dbReference>
<reference evidence="4" key="1">
    <citation type="submission" date="2020-09" db="EMBL/GenBank/DDBJ databases">
        <title>Pelobacter alkaliphilus sp. nov., a novel anaerobic arsenate-reducing bacterium from terrestrial mud volcano.</title>
        <authorList>
            <person name="Khomyakova M.A."/>
            <person name="Merkel A.Y."/>
            <person name="Slobodkin A.I."/>
        </authorList>
    </citation>
    <scope>NUCLEOTIDE SEQUENCE</scope>
    <source>
        <strain evidence="4">M08fum</strain>
    </source>
</reference>
<dbReference type="InterPro" id="IPR036005">
    <property type="entry name" value="Creatinase/aminopeptidase-like"/>
</dbReference>
<protein>
    <submittedName>
        <fullName evidence="4">Aminopeptidase P family protein</fullName>
    </submittedName>
</protein>
<dbReference type="InterPro" id="IPR000587">
    <property type="entry name" value="Creatinase_N"/>
</dbReference>
<name>A0A8J6QMI2_9BACT</name>
<evidence type="ECO:0000313" key="5">
    <source>
        <dbReference type="Proteomes" id="UP000632828"/>
    </source>
</evidence>
<dbReference type="AlphaFoldDB" id="A0A8J6QMI2"/>
<evidence type="ECO:0000259" key="2">
    <source>
        <dbReference type="Pfam" id="PF00557"/>
    </source>
</evidence>
<dbReference type="Proteomes" id="UP000632828">
    <property type="component" value="Unassembled WGS sequence"/>
</dbReference>
<dbReference type="Pfam" id="PF00557">
    <property type="entry name" value="Peptidase_M24"/>
    <property type="match status" value="1"/>
</dbReference>
<keyword evidence="4" id="KW-0645">Protease</keyword>
<dbReference type="PANTHER" id="PTHR46112">
    <property type="entry name" value="AMINOPEPTIDASE"/>
    <property type="match status" value="1"/>
</dbReference>
<proteinExistence type="predicted"/>
<dbReference type="RefSeq" id="WP_191156929.1">
    <property type="nucleotide sequence ID" value="NZ_JACWUN010000014.1"/>
</dbReference>
<evidence type="ECO:0000256" key="1">
    <source>
        <dbReference type="SAM" id="Coils"/>
    </source>
</evidence>
<keyword evidence="5" id="KW-1185">Reference proteome</keyword>
<evidence type="ECO:0000259" key="3">
    <source>
        <dbReference type="Pfam" id="PF01321"/>
    </source>
</evidence>
<dbReference type="InterPro" id="IPR029149">
    <property type="entry name" value="Creatin/AminoP/Spt16_N"/>
</dbReference>
<dbReference type="EMBL" id="JACWUN010000014">
    <property type="protein sequence ID" value="MBD1401374.1"/>
    <property type="molecule type" value="Genomic_DNA"/>
</dbReference>
<gene>
    <name evidence="4" type="ORF">ICT70_11885</name>
</gene>
<feature type="coiled-coil region" evidence="1">
    <location>
        <begin position="6"/>
        <end position="33"/>
    </location>
</feature>
<keyword evidence="4" id="KW-0031">Aminopeptidase</keyword>
<dbReference type="SUPFAM" id="SSF55920">
    <property type="entry name" value="Creatinase/aminopeptidase"/>
    <property type="match status" value="1"/>
</dbReference>
<keyword evidence="1" id="KW-0175">Coiled coil</keyword>
<accession>A0A8J6QMI2</accession>
<sequence>MRITPLTELTERSRNLQQQLREQQLDAAILVQNSDLFYFTGSIQRGLYYLPAEGEPIYFVFRDQGRARMESGLCHVVPIDRLASLVGELGRFGVSLPGRAGMEFDVLPVIEAQRYQKLLPATEFVDIAPQVRTVRAIKSGYELEIMKDCALLADRVYEEVKNLLAVGKTDHEVMAELFGFALKQGHQGLIRMRRFNAEMFFGHIFSGVDSAVPAHLDAPLGGLGTTPAVGQGAGHKKIAAHEPIIVDFIIAYDGYLVDQTRTFSIGPLTDKLQQAYADMLTIQKFMVDLARPGVSWSDLYRQCYQRACELGYEEHFMGAGSSRVRFIGHGIGVEVDEYPFIAEGFDDQVLLPGMTFAFEPKAVFPGLGAVGVENTWRVAEEGVKRLTYSCENLWQLPQP</sequence>
<evidence type="ECO:0000313" key="4">
    <source>
        <dbReference type="EMBL" id="MBD1401374.1"/>
    </source>
</evidence>
<dbReference type="PANTHER" id="PTHR46112:SF2">
    <property type="entry name" value="XAA-PRO AMINOPEPTIDASE P-RELATED"/>
    <property type="match status" value="1"/>
</dbReference>
<comment type="caution">
    <text evidence="4">The sequence shown here is derived from an EMBL/GenBank/DDBJ whole genome shotgun (WGS) entry which is preliminary data.</text>
</comment>
<dbReference type="Gene3D" id="3.40.350.10">
    <property type="entry name" value="Creatinase/prolidase N-terminal domain"/>
    <property type="match status" value="1"/>
</dbReference>
<feature type="domain" description="Creatinase N-terminal" evidence="3">
    <location>
        <begin position="12"/>
        <end position="137"/>
    </location>
</feature>
<dbReference type="Pfam" id="PF01321">
    <property type="entry name" value="Creatinase_N"/>
    <property type="match status" value="1"/>
</dbReference>
<dbReference type="GO" id="GO:0004177">
    <property type="term" value="F:aminopeptidase activity"/>
    <property type="evidence" value="ECO:0007669"/>
    <property type="project" value="UniProtKB-KW"/>
</dbReference>
<organism evidence="4 5">
    <name type="scientific">Pelovirga terrestris</name>
    <dbReference type="NCBI Taxonomy" id="2771352"/>
    <lineage>
        <taxon>Bacteria</taxon>
        <taxon>Pseudomonadati</taxon>
        <taxon>Thermodesulfobacteriota</taxon>
        <taxon>Desulfuromonadia</taxon>
        <taxon>Geobacterales</taxon>
        <taxon>Geobacteraceae</taxon>
        <taxon>Pelovirga</taxon>
    </lineage>
</organism>
<dbReference type="InterPro" id="IPR000994">
    <property type="entry name" value="Pept_M24"/>
</dbReference>
<keyword evidence="4" id="KW-0378">Hydrolase</keyword>
<dbReference type="InterPro" id="IPR050659">
    <property type="entry name" value="Peptidase_M24B"/>
</dbReference>